<reference evidence="1 2" key="1">
    <citation type="submission" date="2007-04" db="EMBL/GenBank/DDBJ databases">
        <authorList>
            <person name="Fulton L."/>
            <person name="Clifton S."/>
            <person name="Fulton B."/>
            <person name="Xu J."/>
            <person name="Minx P."/>
            <person name="Pepin K.H."/>
            <person name="Johnson M."/>
            <person name="Thiruvilangam P."/>
            <person name="Bhonagiri V."/>
            <person name="Nash W.E."/>
            <person name="Mardis E.R."/>
            <person name="Wilson R.K."/>
        </authorList>
    </citation>
    <scope>NUCLEOTIDE SEQUENCE [LARGE SCALE GENOMIC DNA]</scope>
    <source>
        <strain evidence="1 2">ATCC 29799</strain>
    </source>
</reference>
<keyword evidence="2" id="KW-1185">Reference proteome</keyword>
<gene>
    <name evidence="1" type="ORF">BACCAP_01633</name>
</gene>
<accession>A6NTV4</accession>
<proteinExistence type="predicted"/>
<organism evidence="1 2">
    <name type="scientific">Pseudoflavonifractor capillosus ATCC 29799</name>
    <dbReference type="NCBI Taxonomy" id="411467"/>
    <lineage>
        <taxon>Bacteria</taxon>
        <taxon>Bacillati</taxon>
        <taxon>Bacillota</taxon>
        <taxon>Clostridia</taxon>
        <taxon>Eubacteriales</taxon>
        <taxon>Oscillospiraceae</taxon>
        <taxon>Pseudoflavonifractor</taxon>
    </lineage>
</organism>
<dbReference type="OrthoDB" id="1846526at2"/>
<comment type="caution">
    <text evidence="1">The sequence shown here is derived from an EMBL/GenBank/DDBJ whole genome shotgun (WGS) entry which is preliminary data.</text>
</comment>
<dbReference type="STRING" id="411467.BACCAP_01633"/>
<dbReference type="eggNOG" id="ENOG502ZQSI">
    <property type="taxonomic scope" value="Bacteria"/>
</dbReference>
<dbReference type="AlphaFoldDB" id="A6NTV4"/>
<dbReference type="RefSeq" id="WP_006572181.1">
    <property type="nucleotide sequence ID" value="NZ_AAXG02000011.1"/>
</dbReference>
<evidence type="ECO:0008006" key="3">
    <source>
        <dbReference type="Google" id="ProtNLM"/>
    </source>
</evidence>
<evidence type="ECO:0000313" key="2">
    <source>
        <dbReference type="Proteomes" id="UP000003639"/>
    </source>
</evidence>
<protein>
    <recommendedName>
        <fullName evidence="3">Pyridoxamine 5'-phosphate oxidase family protein</fullName>
    </recommendedName>
</protein>
<reference evidence="1 2" key="2">
    <citation type="submission" date="2007-06" db="EMBL/GenBank/DDBJ databases">
        <title>Draft genome sequence of Pseudoflavonifractor capillosus ATCC 29799.</title>
        <authorList>
            <person name="Sudarsanam P."/>
            <person name="Ley R."/>
            <person name="Guruge J."/>
            <person name="Turnbaugh P.J."/>
            <person name="Mahowald M."/>
            <person name="Liep D."/>
            <person name="Gordon J."/>
        </authorList>
    </citation>
    <scope>NUCLEOTIDE SEQUENCE [LARGE SCALE GENOMIC DNA]</scope>
    <source>
        <strain evidence="1 2">ATCC 29799</strain>
    </source>
</reference>
<name>A6NTV4_9FIRM</name>
<dbReference type="Proteomes" id="UP000003639">
    <property type="component" value="Unassembled WGS sequence"/>
</dbReference>
<evidence type="ECO:0000313" key="1">
    <source>
        <dbReference type="EMBL" id="EDN00301.1"/>
    </source>
</evidence>
<sequence>MELPRLSPIASQYLPLLQTANPVAVVDDGGENIPFSPAILLSPDGKALALGLEQERTRAGRGLVRALWFNGTVTIFFRGNTGAIRLTAQPWKCHITGGLFRQVLDRYRSERPGGDLSVVWELHPVKWEETEEEVPVPVSQELLSEAEVHLELLRP</sequence>
<dbReference type="EMBL" id="AAXG02000011">
    <property type="protein sequence ID" value="EDN00301.1"/>
    <property type="molecule type" value="Genomic_DNA"/>
</dbReference>